<evidence type="ECO:0000313" key="3">
    <source>
        <dbReference type="Proteomes" id="UP000636949"/>
    </source>
</evidence>
<reference evidence="2" key="1">
    <citation type="journal article" date="2014" name="Int. J. Syst. Evol. Microbiol.">
        <title>Complete genome sequence of Corynebacterium casei LMG S-19264T (=DSM 44701T), isolated from a smear-ripened cheese.</title>
        <authorList>
            <consortium name="US DOE Joint Genome Institute (JGI-PGF)"/>
            <person name="Walter F."/>
            <person name="Albersmeier A."/>
            <person name="Kalinowski J."/>
            <person name="Ruckert C."/>
        </authorList>
    </citation>
    <scope>NUCLEOTIDE SEQUENCE</scope>
    <source>
        <strain evidence="2">CGMCC 1.15758</strain>
    </source>
</reference>
<keyword evidence="1" id="KW-0732">Signal</keyword>
<evidence type="ECO:0000256" key="1">
    <source>
        <dbReference type="SAM" id="SignalP"/>
    </source>
</evidence>
<accession>A0A8J3E7R9</accession>
<dbReference type="EMBL" id="BMJS01000001">
    <property type="protein sequence ID" value="GGF88880.1"/>
    <property type="molecule type" value="Genomic_DNA"/>
</dbReference>
<evidence type="ECO:0000313" key="2">
    <source>
        <dbReference type="EMBL" id="GGF88880.1"/>
    </source>
</evidence>
<gene>
    <name evidence="2" type="ORF">GCM10010995_02670</name>
</gene>
<protein>
    <submittedName>
        <fullName evidence="2">Uncharacterized protein</fullName>
    </submittedName>
</protein>
<dbReference type="Proteomes" id="UP000636949">
    <property type="component" value="Unassembled WGS sequence"/>
</dbReference>
<name>A0A8J3E7R9_9GAMM</name>
<keyword evidence="3" id="KW-1185">Reference proteome</keyword>
<feature type="chain" id="PRO_5035154927" evidence="1">
    <location>
        <begin position="23"/>
        <end position="126"/>
    </location>
</feature>
<comment type="caution">
    <text evidence="2">The sequence shown here is derived from an EMBL/GenBank/DDBJ whole genome shotgun (WGS) entry which is preliminary data.</text>
</comment>
<dbReference type="RefSeq" id="WP_117001135.1">
    <property type="nucleotide sequence ID" value="NZ_BMJS01000001.1"/>
</dbReference>
<sequence>MLKTINSIIAGSLILLSQLAAANNIEFYNAATNKVTVEIVDHRGDVLLEEEAPFGKSKFEVLAAELNYNYGIFVNGNALKDSKSNKKIAISYDEFITGDSIALEFTGKDKGKCSDKNSHGVKCIYY</sequence>
<proteinExistence type="predicted"/>
<dbReference type="AlphaFoldDB" id="A0A8J3E7R9"/>
<reference evidence="2" key="2">
    <citation type="submission" date="2020-09" db="EMBL/GenBank/DDBJ databases">
        <authorList>
            <person name="Sun Q."/>
            <person name="Zhou Y."/>
        </authorList>
    </citation>
    <scope>NUCLEOTIDE SEQUENCE</scope>
    <source>
        <strain evidence="2">CGMCC 1.15758</strain>
    </source>
</reference>
<feature type="signal peptide" evidence="1">
    <location>
        <begin position="1"/>
        <end position="22"/>
    </location>
</feature>
<organism evidence="2 3">
    <name type="scientific">Cysteiniphilum litorale</name>
    <dbReference type="NCBI Taxonomy" id="2056700"/>
    <lineage>
        <taxon>Bacteria</taxon>
        <taxon>Pseudomonadati</taxon>
        <taxon>Pseudomonadota</taxon>
        <taxon>Gammaproteobacteria</taxon>
        <taxon>Thiotrichales</taxon>
        <taxon>Fastidiosibacteraceae</taxon>
        <taxon>Cysteiniphilum</taxon>
    </lineage>
</organism>